<sequence>MRYNPVVPNDPAIWSLPAPEFKLFVAVLSFANPDGTGAWPSNKTLASMTGVDRRSVQRTITSLIERGIVLRTFEADERGTKRTMTIAASAIAGRNAVIYKCDENVTGDDTNVTPSDTNVTGGDSGVTGGDKNVTGGVTNLSWEGVTKMSPNHSPIDHSPKPTTTTTAAVDSGKVSGKAVVERSPILKRGFKKPATLSEAQKGLAARLLGASGEEAKLCEVVTQEQADKPGFLEYCLNGALRSWTAGKISGRPMPYLITIISNSWNDGNWVSDEAISQARREESSAGINSFMERLRKV</sequence>
<proteinExistence type="predicted"/>
<dbReference type="EMBL" id="LR798460">
    <property type="protein sequence ID" value="CAB5237962.1"/>
    <property type="molecule type" value="Genomic_DNA"/>
</dbReference>
<dbReference type="Gene3D" id="1.10.10.10">
    <property type="entry name" value="Winged helix-like DNA-binding domain superfamily/Winged helix DNA-binding domain"/>
    <property type="match status" value="1"/>
</dbReference>
<dbReference type="Pfam" id="PF13730">
    <property type="entry name" value="HTH_36"/>
    <property type="match status" value="1"/>
</dbReference>
<dbReference type="InterPro" id="IPR036388">
    <property type="entry name" value="WH-like_DNA-bd_sf"/>
</dbReference>
<organism evidence="2">
    <name type="scientific">uncultured Caudovirales phage</name>
    <dbReference type="NCBI Taxonomy" id="2100421"/>
    <lineage>
        <taxon>Viruses</taxon>
        <taxon>Duplodnaviria</taxon>
        <taxon>Heunggongvirae</taxon>
        <taxon>Uroviricota</taxon>
        <taxon>Caudoviricetes</taxon>
        <taxon>Peduoviridae</taxon>
        <taxon>Maltschvirus</taxon>
        <taxon>Maltschvirus maltsch</taxon>
    </lineage>
</organism>
<feature type="region of interest" description="Disordered" evidence="1">
    <location>
        <begin position="109"/>
        <end position="135"/>
    </location>
</feature>
<evidence type="ECO:0000256" key="1">
    <source>
        <dbReference type="SAM" id="MobiDB-lite"/>
    </source>
</evidence>
<gene>
    <name evidence="2" type="ORF">UFOVP142_47</name>
</gene>
<dbReference type="InterPro" id="IPR036390">
    <property type="entry name" value="WH_DNA-bd_sf"/>
</dbReference>
<feature type="region of interest" description="Disordered" evidence="1">
    <location>
        <begin position="148"/>
        <end position="168"/>
    </location>
</feature>
<evidence type="ECO:0000313" key="2">
    <source>
        <dbReference type="EMBL" id="CAB5237962.1"/>
    </source>
</evidence>
<protein>
    <submittedName>
        <fullName evidence="2">Helix-turn-helix domain containing protein</fullName>
    </submittedName>
</protein>
<reference evidence="2" key="1">
    <citation type="submission" date="2020-05" db="EMBL/GenBank/DDBJ databases">
        <authorList>
            <person name="Chiriac C."/>
            <person name="Salcher M."/>
            <person name="Ghai R."/>
            <person name="Kavagutti S V."/>
        </authorList>
    </citation>
    <scope>NUCLEOTIDE SEQUENCE</scope>
</reference>
<dbReference type="SUPFAM" id="SSF46785">
    <property type="entry name" value="Winged helix' DNA-binding domain"/>
    <property type="match status" value="1"/>
</dbReference>
<accession>A0A6J7XJS1</accession>
<name>A0A6J7XJS1_9CAUD</name>